<dbReference type="EMBL" id="QDKL01000002">
    <property type="protein sequence ID" value="RZF21614.1"/>
    <property type="molecule type" value="Genomic_DNA"/>
</dbReference>
<proteinExistence type="predicted"/>
<sequence length="223" mass="24683">MKNAATYVLSLSLFVLAGAIINFTIEFHRAFKLVPEISATIDKVPQSILQTSNEIQKSLPMVNKFVSQLPKILKEVKMTRELVPSFLDRAEELVNRAGDIVGDAKNIGEESSSGAVVGFFKGVVKAPFALIGSVFTFNGIELTKSDSRILQKTGRELLESGRLKKKEYWKNTTTGNSGSLEIIAQDKKNNCYTLNIELTIDKEGQPSQIVEVCRDVNGTWKIK</sequence>
<name>A0ABY0IFA9_9BACT</name>
<accession>A0ABY0IFA9</accession>
<protein>
    <recommendedName>
        <fullName evidence="3">Surface antigen domain-containing protein</fullName>
    </recommendedName>
</protein>
<dbReference type="RefSeq" id="WP_115361173.1">
    <property type="nucleotide sequence ID" value="NZ_QDKL01000002.1"/>
</dbReference>
<gene>
    <name evidence="1" type="ORF">DAY19_07965</name>
</gene>
<evidence type="ECO:0000313" key="1">
    <source>
        <dbReference type="EMBL" id="RZF21614.1"/>
    </source>
</evidence>
<keyword evidence="2" id="KW-1185">Reference proteome</keyword>
<evidence type="ECO:0000313" key="2">
    <source>
        <dbReference type="Proteomes" id="UP000443582"/>
    </source>
</evidence>
<reference evidence="2" key="1">
    <citation type="journal article" date="2019" name="Int. J. Syst. Evol. Microbiol.">
        <title>Halobacteriovorax valvorus sp. nov., a novel prokaryotic predator isolated from coastal seawater of China.</title>
        <authorList>
            <person name="Chen M.-X."/>
        </authorList>
    </citation>
    <scope>NUCLEOTIDE SEQUENCE [LARGE SCALE GENOMIC DNA]</scope>
    <source>
        <strain evidence="2">BL9</strain>
    </source>
</reference>
<evidence type="ECO:0008006" key="3">
    <source>
        <dbReference type="Google" id="ProtNLM"/>
    </source>
</evidence>
<organism evidence="1 2">
    <name type="scientific">Halobacteriovorax vibrionivorans</name>
    <dbReference type="NCBI Taxonomy" id="2152716"/>
    <lineage>
        <taxon>Bacteria</taxon>
        <taxon>Pseudomonadati</taxon>
        <taxon>Bdellovibrionota</taxon>
        <taxon>Bacteriovoracia</taxon>
        <taxon>Bacteriovoracales</taxon>
        <taxon>Halobacteriovoraceae</taxon>
        <taxon>Halobacteriovorax</taxon>
    </lineage>
</organism>
<dbReference type="Proteomes" id="UP000443582">
    <property type="component" value="Unassembled WGS sequence"/>
</dbReference>
<comment type="caution">
    <text evidence="1">The sequence shown here is derived from an EMBL/GenBank/DDBJ whole genome shotgun (WGS) entry which is preliminary data.</text>
</comment>